<dbReference type="Proteomes" id="UP001432322">
    <property type="component" value="Unassembled WGS sequence"/>
</dbReference>
<protein>
    <submittedName>
        <fullName evidence="2">Uncharacterized protein</fullName>
    </submittedName>
</protein>
<name>A0AAV5VRA6_9BILA</name>
<feature type="non-terminal residue" evidence="2">
    <location>
        <position position="507"/>
    </location>
</feature>
<comment type="caution">
    <text evidence="2">The sequence shown here is derived from an EMBL/GenBank/DDBJ whole genome shotgun (WGS) entry which is preliminary data.</text>
</comment>
<proteinExistence type="predicted"/>
<sequence length="507" mass="54521">MTSRWSEVSLVLLLLLQGVATVASECIFHESSAHPGMERFTRQEVDGSLTLKCLTGAILVEGDDVSLFDVLSCVDDEWFGTTCSSGAAKSYANDIRVYCNATATIKQCEAGELYVIPKKEKAILEESEDMIILKCPTGGIRVWRDESVVHGAVTCFGGEWFGTNCDGTAKAYGYDVSVYCDVDLPVCATGAGVIVNADGTAACPAGQSLFYPVKIEATPTAPAMDIIVPLGNFNVTCGPAVPPLTGLAWRTVNGDGESTYYQSVECHACEFVALDVTRLPTSEIPSAEMPTTVPSTCSYECGGKFMFPESSTKWIAGNVVSGLVDGEWQMFSYASRGDGGGRTWAPVHESLLYCAFASSCALDPTAGNAQLILSSNEAAYCPETTTIYGSMNLAGEAAALWWMPVEDSRVECVAGEWHTDTGLSKSFHKVECRTCTIPVPQSVPGEEVPSIYNCMHICQDGKTLFAEGHSDPISDNKIYWMNSASMEPDEYRFVKISTVEKEDGTTT</sequence>
<evidence type="ECO:0000256" key="1">
    <source>
        <dbReference type="SAM" id="SignalP"/>
    </source>
</evidence>
<evidence type="ECO:0000313" key="2">
    <source>
        <dbReference type="EMBL" id="GMT22099.1"/>
    </source>
</evidence>
<reference evidence="2" key="1">
    <citation type="submission" date="2023-10" db="EMBL/GenBank/DDBJ databases">
        <title>Genome assembly of Pristionchus species.</title>
        <authorList>
            <person name="Yoshida K."/>
            <person name="Sommer R.J."/>
        </authorList>
    </citation>
    <scope>NUCLEOTIDE SEQUENCE</scope>
    <source>
        <strain evidence="2">RS5133</strain>
    </source>
</reference>
<accession>A0AAV5VRA6</accession>
<gene>
    <name evidence="2" type="ORF">PFISCL1PPCAC_13396</name>
</gene>
<feature type="signal peptide" evidence="1">
    <location>
        <begin position="1"/>
        <end position="24"/>
    </location>
</feature>
<evidence type="ECO:0000313" key="3">
    <source>
        <dbReference type="Proteomes" id="UP001432322"/>
    </source>
</evidence>
<dbReference type="EMBL" id="BTSY01000004">
    <property type="protein sequence ID" value="GMT22099.1"/>
    <property type="molecule type" value="Genomic_DNA"/>
</dbReference>
<organism evidence="2 3">
    <name type="scientific">Pristionchus fissidentatus</name>
    <dbReference type="NCBI Taxonomy" id="1538716"/>
    <lineage>
        <taxon>Eukaryota</taxon>
        <taxon>Metazoa</taxon>
        <taxon>Ecdysozoa</taxon>
        <taxon>Nematoda</taxon>
        <taxon>Chromadorea</taxon>
        <taxon>Rhabditida</taxon>
        <taxon>Rhabditina</taxon>
        <taxon>Diplogasteromorpha</taxon>
        <taxon>Diplogasteroidea</taxon>
        <taxon>Neodiplogasteridae</taxon>
        <taxon>Pristionchus</taxon>
    </lineage>
</organism>
<dbReference type="AlphaFoldDB" id="A0AAV5VRA6"/>
<keyword evidence="3" id="KW-1185">Reference proteome</keyword>
<keyword evidence="1" id="KW-0732">Signal</keyword>
<feature type="chain" id="PRO_5043730769" evidence="1">
    <location>
        <begin position="25"/>
        <end position="507"/>
    </location>
</feature>